<protein>
    <recommendedName>
        <fullName evidence="3">Pirin N-terminal domain-containing protein</fullName>
    </recommendedName>
</protein>
<evidence type="ECO:0000259" key="3">
    <source>
        <dbReference type="Pfam" id="PF02678"/>
    </source>
</evidence>
<dbReference type="InterPro" id="IPR003829">
    <property type="entry name" value="Pirin_N_dom"/>
</dbReference>
<comment type="similarity">
    <text evidence="1 2">Belongs to the pirin family.</text>
</comment>
<dbReference type="InterPro" id="IPR014710">
    <property type="entry name" value="RmlC-like_jellyroll"/>
</dbReference>
<keyword evidence="5" id="KW-1185">Reference proteome</keyword>
<evidence type="ECO:0000256" key="2">
    <source>
        <dbReference type="RuleBase" id="RU003457"/>
    </source>
</evidence>
<dbReference type="SUPFAM" id="SSF51182">
    <property type="entry name" value="RmlC-like cupins"/>
    <property type="match status" value="1"/>
</dbReference>
<dbReference type="CDD" id="cd02910">
    <property type="entry name" value="cupin_Yhhw_N"/>
    <property type="match status" value="1"/>
</dbReference>
<dbReference type="Gene3D" id="2.60.120.10">
    <property type="entry name" value="Jelly Rolls"/>
    <property type="match status" value="1"/>
</dbReference>
<gene>
    <name evidence="4" type="ORF">SAMN05445060_0035</name>
</gene>
<dbReference type="AlphaFoldDB" id="A0A1N7CCN7"/>
<evidence type="ECO:0000313" key="4">
    <source>
        <dbReference type="EMBL" id="SIR61227.1"/>
    </source>
</evidence>
<dbReference type="InterPro" id="IPR012093">
    <property type="entry name" value="Pirin"/>
</dbReference>
<dbReference type="EMBL" id="FTNT01000001">
    <property type="protein sequence ID" value="SIR61227.1"/>
    <property type="molecule type" value="Genomic_DNA"/>
</dbReference>
<accession>A0A1N7CCN7</accession>
<evidence type="ECO:0000256" key="1">
    <source>
        <dbReference type="ARBA" id="ARBA00008416"/>
    </source>
</evidence>
<organism evidence="4 5">
    <name type="scientific">Williamsia sterculiae</name>
    <dbReference type="NCBI Taxonomy" id="1344003"/>
    <lineage>
        <taxon>Bacteria</taxon>
        <taxon>Bacillati</taxon>
        <taxon>Actinomycetota</taxon>
        <taxon>Actinomycetes</taxon>
        <taxon>Mycobacteriales</taxon>
        <taxon>Nocardiaceae</taxon>
        <taxon>Williamsia</taxon>
    </lineage>
</organism>
<sequence>MHTRRVVTRRTWENQLMSTDSRRQPRYRVMRSVDRPVTETDSSWTRHSFSFGDHYDPANTHHGLLVVHNEEWLPPGGGYDTHPHRDAEIVTWVLSGELEHVDSTGNAGIVRPGTAQRLSAGSGVRHSERNASTITPVHFVQMQMVPDDPGGAPAYGQSPITGRLVAGGLVPAVSGCDPDAAVLLGVRDATMYVARPTSDRPLTLPSMRFGHLFVTRGGALVTGSQIGEEHLDAGDAIRIDDGGDETVRVAPGVDVAEVILWAMQRRLGE</sequence>
<proteinExistence type="inferred from homology"/>
<dbReference type="PANTHER" id="PTHR43212:SF3">
    <property type="entry name" value="QUERCETIN 2,3-DIOXYGENASE"/>
    <property type="match status" value="1"/>
</dbReference>
<dbReference type="Pfam" id="PF02678">
    <property type="entry name" value="Pirin"/>
    <property type="match status" value="1"/>
</dbReference>
<dbReference type="Proteomes" id="UP000186218">
    <property type="component" value="Unassembled WGS sequence"/>
</dbReference>
<feature type="domain" description="Pirin N-terminal" evidence="3">
    <location>
        <begin position="36"/>
        <end position="142"/>
    </location>
</feature>
<evidence type="ECO:0000313" key="5">
    <source>
        <dbReference type="Proteomes" id="UP000186218"/>
    </source>
</evidence>
<reference evidence="4 5" key="1">
    <citation type="submission" date="2017-01" db="EMBL/GenBank/DDBJ databases">
        <authorList>
            <person name="Mah S.A."/>
            <person name="Swanson W.J."/>
            <person name="Moy G.W."/>
            <person name="Vacquier V.D."/>
        </authorList>
    </citation>
    <scope>NUCLEOTIDE SEQUENCE [LARGE SCALE GENOMIC DNA]</scope>
    <source>
        <strain evidence="4 5">CPCC 203464</strain>
    </source>
</reference>
<name>A0A1N7CCN7_9NOCA</name>
<dbReference type="PANTHER" id="PTHR43212">
    <property type="entry name" value="QUERCETIN 2,3-DIOXYGENASE"/>
    <property type="match status" value="1"/>
</dbReference>
<dbReference type="InterPro" id="IPR011051">
    <property type="entry name" value="RmlC_Cupin_sf"/>
</dbReference>